<comment type="caution">
    <text evidence="4">The sequence shown here is derived from an EMBL/GenBank/DDBJ whole genome shotgun (WGS) entry which is preliminary data.</text>
</comment>
<keyword evidence="2" id="KW-0472">Membrane</keyword>
<dbReference type="AlphaFoldDB" id="A0AA38SKJ0"/>
<protein>
    <recommendedName>
        <fullName evidence="3">Glutaredoxin domain-containing protein</fullName>
    </recommendedName>
</protein>
<reference evidence="4" key="1">
    <citation type="submission" date="2023-03" db="EMBL/GenBank/DDBJ databases">
        <title>Chromosome-scale reference genome and RAD-based genetic map of yellow starthistle (Centaurea solstitialis) reveal putative structural variation and QTLs associated with invader traits.</title>
        <authorList>
            <person name="Reatini B."/>
            <person name="Cang F.A."/>
            <person name="Jiang Q."/>
            <person name="Mckibben M.T.W."/>
            <person name="Barker M.S."/>
            <person name="Rieseberg L.H."/>
            <person name="Dlugosch K.M."/>
        </authorList>
    </citation>
    <scope>NUCLEOTIDE SEQUENCE</scope>
    <source>
        <strain evidence="4">CAN-66</strain>
        <tissue evidence="4">Leaf</tissue>
    </source>
</reference>
<proteinExistence type="predicted"/>
<accession>A0AA38SKJ0</accession>
<sequence>MWPIRIKSTKNHHNNQNNKNDQKSPRTPPNPDFNPQSFKDIESLFPKIDLNSTNSTSTTTNPDQQPSSSSSNFSGDVVKRRSVFHRVHLASRVSRAFSARPKPSTAEILTEPPKKEETSEKHSTAVEIPTEEPKKESGRESENLERSSNVRKNKEDDDKKINPVVVIPSPSSSVSLSLSLSSPRPRIRIPGAEKRVVVYVTSLRVVRSTFEACRTVRSILQGFRVPIDERDLTMDASFFEEIRKIMIQIGQGGEVQGSRVDLPRVFIGGRYIGGADEVVELHEIGELKKLVKGLPAATPGCAIFAVVLGLFCAWSATVAISVT</sequence>
<feature type="compositionally biased region" description="Basic and acidic residues" evidence="1">
    <location>
        <begin position="131"/>
        <end position="145"/>
    </location>
</feature>
<organism evidence="4 5">
    <name type="scientific">Centaurea solstitialis</name>
    <name type="common">yellow star-thistle</name>
    <dbReference type="NCBI Taxonomy" id="347529"/>
    <lineage>
        <taxon>Eukaryota</taxon>
        <taxon>Viridiplantae</taxon>
        <taxon>Streptophyta</taxon>
        <taxon>Embryophyta</taxon>
        <taxon>Tracheophyta</taxon>
        <taxon>Spermatophyta</taxon>
        <taxon>Magnoliopsida</taxon>
        <taxon>eudicotyledons</taxon>
        <taxon>Gunneridae</taxon>
        <taxon>Pentapetalae</taxon>
        <taxon>asterids</taxon>
        <taxon>campanulids</taxon>
        <taxon>Asterales</taxon>
        <taxon>Asteraceae</taxon>
        <taxon>Carduoideae</taxon>
        <taxon>Cardueae</taxon>
        <taxon>Centaureinae</taxon>
        <taxon>Centaurea</taxon>
    </lineage>
</organism>
<gene>
    <name evidence="4" type="ORF">OSB04_023286</name>
</gene>
<evidence type="ECO:0000313" key="5">
    <source>
        <dbReference type="Proteomes" id="UP001172457"/>
    </source>
</evidence>
<dbReference type="PANTHER" id="PTHR45669">
    <property type="entry name" value="GLUTAREDOXIN DOMAIN-CONTAINING CYSTEINE-RICH PROTEIN CG12206-RELATED"/>
    <property type="match status" value="1"/>
</dbReference>
<feature type="compositionally biased region" description="Low complexity" evidence="1">
    <location>
        <begin position="51"/>
        <end position="72"/>
    </location>
</feature>
<keyword evidence="2" id="KW-0812">Transmembrane</keyword>
<dbReference type="PANTHER" id="PTHR45669:SF26">
    <property type="entry name" value="GLUTAREDOXIN DOMAIN-CONTAINING PROTEIN"/>
    <property type="match status" value="1"/>
</dbReference>
<evidence type="ECO:0000259" key="3">
    <source>
        <dbReference type="Pfam" id="PF00462"/>
    </source>
</evidence>
<dbReference type="SUPFAM" id="SSF52833">
    <property type="entry name" value="Thioredoxin-like"/>
    <property type="match status" value="1"/>
</dbReference>
<dbReference type="Gene3D" id="3.40.30.10">
    <property type="entry name" value="Glutaredoxin"/>
    <property type="match status" value="1"/>
</dbReference>
<keyword evidence="5" id="KW-1185">Reference proteome</keyword>
<feature type="compositionally biased region" description="Basic and acidic residues" evidence="1">
    <location>
        <begin position="112"/>
        <end position="124"/>
    </location>
</feature>
<dbReference type="InterPro" id="IPR036249">
    <property type="entry name" value="Thioredoxin-like_sf"/>
</dbReference>
<dbReference type="InterPro" id="IPR002109">
    <property type="entry name" value="Glutaredoxin"/>
</dbReference>
<dbReference type="EMBL" id="JARYMX010000006">
    <property type="protein sequence ID" value="KAJ9543579.1"/>
    <property type="molecule type" value="Genomic_DNA"/>
</dbReference>
<dbReference type="Proteomes" id="UP001172457">
    <property type="component" value="Chromosome 6"/>
</dbReference>
<evidence type="ECO:0000313" key="4">
    <source>
        <dbReference type="EMBL" id="KAJ9543579.1"/>
    </source>
</evidence>
<evidence type="ECO:0000256" key="1">
    <source>
        <dbReference type="SAM" id="MobiDB-lite"/>
    </source>
</evidence>
<keyword evidence="2" id="KW-1133">Transmembrane helix</keyword>
<name>A0AA38SKJ0_9ASTR</name>
<evidence type="ECO:0000256" key="2">
    <source>
        <dbReference type="SAM" id="Phobius"/>
    </source>
</evidence>
<feature type="transmembrane region" description="Helical" evidence="2">
    <location>
        <begin position="302"/>
        <end position="322"/>
    </location>
</feature>
<feature type="compositionally biased region" description="Basic and acidic residues" evidence="1">
    <location>
        <begin position="152"/>
        <end position="161"/>
    </location>
</feature>
<dbReference type="Pfam" id="PF00462">
    <property type="entry name" value="Glutaredoxin"/>
    <property type="match status" value="1"/>
</dbReference>
<dbReference type="PROSITE" id="PS51354">
    <property type="entry name" value="GLUTAREDOXIN_2"/>
    <property type="match status" value="1"/>
</dbReference>
<feature type="region of interest" description="Disordered" evidence="1">
    <location>
        <begin position="1"/>
        <end position="76"/>
    </location>
</feature>
<feature type="region of interest" description="Disordered" evidence="1">
    <location>
        <begin position="95"/>
        <end position="166"/>
    </location>
</feature>
<feature type="domain" description="Glutaredoxin" evidence="3">
    <location>
        <begin position="196"/>
        <end position="272"/>
    </location>
</feature>